<sequence>MTSNRKERLALVTKRLEDELVQQNDFFHSCCELALGCKISEESHAYLSYRVCRETLGHKNGVYLCLLYAQLYAANCLLTTYGSQIDEQLRDEFTCVNRELLSQILLMTAQHDGPEQIRDALYWFYSDYCELFVQLHAVLLSNNVSLTFGGPFLISTLQDNNLKQWQQHMWDCGLYLGKRFEERFFQSVKKVFSQPENTNCFDCYINLFPKQVSIDTPVNEGFLLTLWQKKQWEQMTTQLRLMAK</sequence>
<comment type="caution">
    <text evidence="1">The sequence shown here is derived from an EMBL/GenBank/DDBJ whole genome shotgun (WGS) entry which is preliminary data.</text>
</comment>
<dbReference type="AlphaFoldDB" id="A0AAE3E3U5"/>
<keyword evidence="2" id="KW-1185">Reference proteome</keyword>
<accession>A0AAE3E3U5</accession>
<evidence type="ECO:0000313" key="2">
    <source>
        <dbReference type="Proteomes" id="UP001198200"/>
    </source>
</evidence>
<gene>
    <name evidence="1" type="ORF">LKD48_06830</name>
</gene>
<dbReference type="Proteomes" id="UP001198200">
    <property type="component" value="Unassembled WGS sequence"/>
</dbReference>
<protein>
    <submittedName>
        <fullName evidence="1">Uncharacterized protein</fullName>
    </submittedName>
</protein>
<dbReference type="RefSeq" id="WP_262535847.1">
    <property type="nucleotide sequence ID" value="NZ_JAJEQN010000013.1"/>
</dbReference>
<organism evidence="1 2">
    <name type="scientific">Anthropogastromicrobium aceti</name>
    <dbReference type="NCBI Taxonomy" id="2981768"/>
    <lineage>
        <taxon>Bacteria</taxon>
        <taxon>Bacillati</taxon>
        <taxon>Bacillota</taxon>
        <taxon>Clostridia</taxon>
        <taxon>Lachnospirales</taxon>
        <taxon>Lachnospiraceae</taxon>
        <taxon>Anthropogastromicrobium</taxon>
    </lineage>
</organism>
<dbReference type="EMBL" id="JAJEQN010000013">
    <property type="protein sequence ID" value="MCC2221360.1"/>
    <property type="molecule type" value="Genomic_DNA"/>
</dbReference>
<evidence type="ECO:0000313" key="1">
    <source>
        <dbReference type="EMBL" id="MCC2221360.1"/>
    </source>
</evidence>
<reference evidence="1 2" key="1">
    <citation type="submission" date="2021-10" db="EMBL/GenBank/DDBJ databases">
        <title>Anaerobic single-cell dispensing facilitates the cultivation of human gut bacteria.</title>
        <authorList>
            <person name="Afrizal A."/>
        </authorList>
    </citation>
    <scope>NUCLEOTIDE SEQUENCE [LARGE SCALE GENOMIC DNA]</scope>
    <source>
        <strain evidence="1 2">CLA-AA-H224</strain>
    </source>
</reference>
<proteinExistence type="predicted"/>
<name>A0AAE3E3U5_9FIRM</name>